<dbReference type="EMBL" id="MU857704">
    <property type="protein sequence ID" value="KAK4245321.1"/>
    <property type="molecule type" value="Genomic_DNA"/>
</dbReference>
<evidence type="ECO:0000259" key="8">
    <source>
        <dbReference type="Pfam" id="PF20684"/>
    </source>
</evidence>
<evidence type="ECO:0000256" key="1">
    <source>
        <dbReference type="ARBA" id="ARBA00004141"/>
    </source>
</evidence>
<evidence type="ECO:0000256" key="2">
    <source>
        <dbReference type="ARBA" id="ARBA00022692"/>
    </source>
</evidence>
<organism evidence="9 10">
    <name type="scientific">Corynascus novoguineensis</name>
    <dbReference type="NCBI Taxonomy" id="1126955"/>
    <lineage>
        <taxon>Eukaryota</taxon>
        <taxon>Fungi</taxon>
        <taxon>Dikarya</taxon>
        <taxon>Ascomycota</taxon>
        <taxon>Pezizomycotina</taxon>
        <taxon>Sordariomycetes</taxon>
        <taxon>Sordariomycetidae</taxon>
        <taxon>Sordariales</taxon>
        <taxon>Chaetomiaceae</taxon>
        <taxon>Corynascus</taxon>
    </lineage>
</organism>
<feature type="region of interest" description="Disordered" evidence="6">
    <location>
        <begin position="264"/>
        <end position="420"/>
    </location>
</feature>
<feature type="domain" description="Rhodopsin" evidence="8">
    <location>
        <begin position="31"/>
        <end position="260"/>
    </location>
</feature>
<feature type="transmembrane region" description="Helical" evidence="7">
    <location>
        <begin position="164"/>
        <end position="184"/>
    </location>
</feature>
<reference evidence="9" key="1">
    <citation type="journal article" date="2023" name="Mol. Phylogenet. Evol.">
        <title>Genome-scale phylogeny and comparative genomics of the fungal order Sordariales.</title>
        <authorList>
            <person name="Hensen N."/>
            <person name="Bonometti L."/>
            <person name="Westerberg I."/>
            <person name="Brannstrom I.O."/>
            <person name="Guillou S."/>
            <person name="Cros-Aarteil S."/>
            <person name="Calhoun S."/>
            <person name="Haridas S."/>
            <person name="Kuo A."/>
            <person name="Mondo S."/>
            <person name="Pangilinan J."/>
            <person name="Riley R."/>
            <person name="LaButti K."/>
            <person name="Andreopoulos B."/>
            <person name="Lipzen A."/>
            <person name="Chen C."/>
            <person name="Yan M."/>
            <person name="Daum C."/>
            <person name="Ng V."/>
            <person name="Clum A."/>
            <person name="Steindorff A."/>
            <person name="Ohm R.A."/>
            <person name="Martin F."/>
            <person name="Silar P."/>
            <person name="Natvig D.O."/>
            <person name="Lalanne C."/>
            <person name="Gautier V."/>
            <person name="Ament-Velasquez S.L."/>
            <person name="Kruys A."/>
            <person name="Hutchinson M.I."/>
            <person name="Powell A.J."/>
            <person name="Barry K."/>
            <person name="Miller A.N."/>
            <person name="Grigoriev I.V."/>
            <person name="Debuchy R."/>
            <person name="Gladieux P."/>
            <person name="Hiltunen Thoren M."/>
            <person name="Johannesson H."/>
        </authorList>
    </citation>
    <scope>NUCLEOTIDE SEQUENCE</scope>
    <source>
        <strain evidence="9">CBS 359.72</strain>
    </source>
</reference>
<feature type="transmembrane region" description="Helical" evidence="7">
    <location>
        <begin position="12"/>
        <end position="35"/>
    </location>
</feature>
<name>A0AAN7CP94_9PEZI</name>
<dbReference type="Proteomes" id="UP001303647">
    <property type="component" value="Unassembled WGS sequence"/>
</dbReference>
<reference evidence="9" key="2">
    <citation type="submission" date="2023-05" db="EMBL/GenBank/DDBJ databases">
        <authorList>
            <consortium name="Lawrence Berkeley National Laboratory"/>
            <person name="Steindorff A."/>
            <person name="Hensen N."/>
            <person name="Bonometti L."/>
            <person name="Westerberg I."/>
            <person name="Brannstrom I.O."/>
            <person name="Guillou S."/>
            <person name="Cros-Aarteil S."/>
            <person name="Calhoun S."/>
            <person name="Haridas S."/>
            <person name="Kuo A."/>
            <person name="Mondo S."/>
            <person name="Pangilinan J."/>
            <person name="Riley R."/>
            <person name="Labutti K."/>
            <person name="Andreopoulos B."/>
            <person name="Lipzen A."/>
            <person name="Chen C."/>
            <person name="Yanf M."/>
            <person name="Daum C."/>
            <person name="Ng V."/>
            <person name="Clum A."/>
            <person name="Ohm R."/>
            <person name="Martin F."/>
            <person name="Silar P."/>
            <person name="Natvig D."/>
            <person name="Lalanne C."/>
            <person name="Gautier V."/>
            <person name="Ament-Velasquez S.L."/>
            <person name="Kruys A."/>
            <person name="Hutchinson M.I."/>
            <person name="Powell A.J."/>
            <person name="Barry K."/>
            <person name="Miller A.N."/>
            <person name="Grigoriev I.V."/>
            <person name="Debuchy R."/>
            <person name="Gladieux P."/>
            <person name="Thoren M.H."/>
            <person name="Johannesson H."/>
        </authorList>
    </citation>
    <scope>NUCLEOTIDE SEQUENCE</scope>
    <source>
        <strain evidence="9">CBS 359.72</strain>
    </source>
</reference>
<comment type="similarity">
    <text evidence="5">Belongs to the SAT4 family.</text>
</comment>
<dbReference type="AlphaFoldDB" id="A0AAN7CP94"/>
<evidence type="ECO:0000256" key="5">
    <source>
        <dbReference type="ARBA" id="ARBA00038359"/>
    </source>
</evidence>
<accession>A0AAN7CP94</accession>
<proteinExistence type="inferred from homology"/>
<dbReference type="InterPro" id="IPR052337">
    <property type="entry name" value="SAT4-like"/>
</dbReference>
<keyword evidence="2 7" id="KW-0812">Transmembrane</keyword>
<dbReference type="Pfam" id="PF20684">
    <property type="entry name" value="Fung_rhodopsin"/>
    <property type="match status" value="1"/>
</dbReference>
<evidence type="ECO:0000313" key="10">
    <source>
        <dbReference type="Proteomes" id="UP001303647"/>
    </source>
</evidence>
<dbReference type="PANTHER" id="PTHR33048">
    <property type="entry name" value="PTH11-LIKE INTEGRAL MEMBRANE PROTEIN (AFU_ORTHOLOGUE AFUA_5G11245)"/>
    <property type="match status" value="1"/>
</dbReference>
<feature type="compositionally biased region" description="Basic and acidic residues" evidence="6">
    <location>
        <begin position="389"/>
        <end position="399"/>
    </location>
</feature>
<keyword evidence="4 7" id="KW-0472">Membrane</keyword>
<feature type="compositionally biased region" description="Low complexity" evidence="6">
    <location>
        <begin position="264"/>
        <end position="275"/>
    </location>
</feature>
<dbReference type="GO" id="GO:0016020">
    <property type="term" value="C:membrane"/>
    <property type="evidence" value="ECO:0007669"/>
    <property type="project" value="UniProtKB-SubCell"/>
</dbReference>
<sequence>MADPTADLSQGPVLLSFSLATASFALATTFVRFYARRGIHGGFGADDYTSGAATIITLIATIFGILEGTASSGERALQFDVIGQPWYLISATLSKISICLFFILLLRRARQWRTLLAGLIAVMAVVNLAFALFVYLQCGPLEKVWKPSAAGGCLDAGVRSNFGYAQGAFSVFSWVFLSLFPMLIIRDISHGGEPAWPFYAASFLSFVSGIFVIVRIAQIPETTGTAIYNSHYFIASLMANLEQNLALTCSNLLTLGPLFSPSMTTFSTSSSSTNRSRSRSYSKRRPRPRRDPYGSASSSGTRRSVKRDLMAARGGSARGGGDRSGPSRAESSRSITRPETPDSATGRGADVSRGSSRFSSRGEEEGTPGRGLNGSVPDTEGQGTRFANARHDEEQDLGERTWGVGGYGSEEEEDDGSYDSDAGSDIDLEAWPRGIIKTVSVEVVEEVNEEYVAAAAAAAAATTAKGGNVNGDDGGARAVAGTSSTRGIGRNSVVIAPGIVPSGRRPRVVGAGSIDIADRVSGASGIEQDWEAMLRAGPPR</sequence>
<comment type="caution">
    <text evidence="9">The sequence shown here is derived from an EMBL/GenBank/DDBJ whole genome shotgun (WGS) entry which is preliminary data.</text>
</comment>
<evidence type="ECO:0000256" key="4">
    <source>
        <dbReference type="ARBA" id="ARBA00023136"/>
    </source>
</evidence>
<feature type="transmembrane region" description="Helical" evidence="7">
    <location>
        <begin position="86"/>
        <end position="106"/>
    </location>
</feature>
<evidence type="ECO:0000256" key="6">
    <source>
        <dbReference type="SAM" id="MobiDB-lite"/>
    </source>
</evidence>
<feature type="compositionally biased region" description="Acidic residues" evidence="6">
    <location>
        <begin position="409"/>
        <end position="420"/>
    </location>
</feature>
<evidence type="ECO:0000313" key="9">
    <source>
        <dbReference type="EMBL" id="KAK4245321.1"/>
    </source>
</evidence>
<keyword evidence="10" id="KW-1185">Reference proteome</keyword>
<dbReference type="InterPro" id="IPR049326">
    <property type="entry name" value="Rhodopsin_dom_fungi"/>
</dbReference>
<feature type="transmembrane region" description="Helical" evidence="7">
    <location>
        <begin position="115"/>
        <end position="136"/>
    </location>
</feature>
<evidence type="ECO:0000256" key="7">
    <source>
        <dbReference type="SAM" id="Phobius"/>
    </source>
</evidence>
<keyword evidence="3 7" id="KW-1133">Transmembrane helix</keyword>
<protein>
    <recommendedName>
        <fullName evidence="8">Rhodopsin domain-containing protein</fullName>
    </recommendedName>
</protein>
<feature type="transmembrane region" description="Helical" evidence="7">
    <location>
        <begin position="196"/>
        <end position="217"/>
    </location>
</feature>
<feature type="transmembrane region" description="Helical" evidence="7">
    <location>
        <begin position="47"/>
        <end position="66"/>
    </location>
</feature>
<gene>
    <name evidence="9" type="ORF">C7999DRAFT_16458</name>
</gene>
<feature type="compositionally biased region" description="Basic residues" evidence="6">
    <location>
        <begin position="276"/>
        <end position="288"/>
    </location>
</feature>
<evidence type="ECO:0000256" key="3">
    <source>
        <dbReference type="ARBA" id="ARBA00022989"/>
    </source>
</evidence>
<dbReference type="PANTHER" id="PTHR33048:SF146">
    <property type="entry name" value="INTEGRAL MEMBRANE PROTEIN"/>
    <property type="match status" value="1"/>
</dbReference>
<comment type="subcellular location">
    <subcellularLocation>
        <location evidence="1">Membrane</location>
        <topology evidence="1">Multi-pass membrane protein</topology>
    </subcellularLocation>
</comment>